<reference evidence="1" key="1">
    <citation type="submission" date="2020-01" db="EMBL/GenBank/DDBJ databases">
        <title>Genome sequence of Kobresia littledalei, the first chromosome-level genome in the family Cyperaceae.</title>
        <authorList>
            <person name="Qu G."/>
        </authorList>
    </citation>
    <scope>NUCLEOTIDE SEQUENCE</scope>
    <source>
        <strain evidence="1">C.B.Clarke</strain>
        <tissue evidence="1">Leaf</tissue>
    </source>
</reference>
<evidence type="ECO:0000313" key="2">
    <source>
        <dbReference type="Proteomes" id="UP000623129"/>
    </source>
</evidence>
<dbReference type="AlphaFoldDB" id="A0A833VI08"/>
<proteinExistence type="predicted"/>
<name>A0A833VI08_9POAL</name>
<protein>
    <submittedName>
        <fullName evidence="1">Uncharacterized protein</fullName>
    </submittedName>
</protein>
<dbReference type="Proteomes" id="UP000623129">
    <property type="component" value="Unassembled WGS sequence"/>
</dbReference>
<evidence type="ECO:0000313" key="1">
    <source>
        <dbReference type="EMBL" id="KAF3341367.1"/>
    </source>
</evidence>
<sequence length="70" mass="8143">MLGDAMMTEVLNDRVEGRTEGDNDFLTPCSIFKRMRNKRKNLRLRMSISKHFVTAYIQSPCSPTFLCQEN</sequence>
<organism evidence="1 2">
    <name type="scientific">Carex littledalei</name>
    <dbReference type="NCBI Taxonomy" id="544730"/>
    <lineage>
        <taxon>Eukaryota</taxon>
        <taxon>Viridiplantae</taxon>
        <taxon>Streptophyta</taxon>
        <taxon>Embryophyta</taxon>
        <taxon>Tracheophyta</taxon>
        <taxon>Spermatophyta</taxon>
        <taxon>Magnoliopsida</taxon>
        <taxon>Liliopsida</taxon>
        <taxon>Poales</taxon>
        <taxon>Cyperaceae</taxon>
        <taxon>Cyperoideae</taxon>
        <taxon>Cariceae</taxon>
        <taxon>Carex</taxon>
        <taxon>Carex subgen. Euthyceras</taxon>
    </lineage>
</organism>
<gene>
    <name evidence="1" type="ORF">FCM35_KLT00005</name>
</gene>
<dbReference type="EMBL" id="SWLB01000001">
    <property type="protein sequence ID" value="KAF3341367.1"/>
    <property type="molecule type" value="Genomic_DNA"/>
</dbReference>
<keyword evidence="2" id="KW-1185">Reference proteome</keyword>
<comment type="caution">
    <text evidence="1">The sequence shown here is derived from an EMBL/GenBank/DDBJ whole genome shotgun (WGS) entry which is preliminary data.</text>
</comment>
<accession>A0A833VI08</accession>